<proteinExistence type="predicted"/>
<accession>A0AA96F1P2</accession>
<evidence type="ECO:0000256" key="7">
    <source>
        <dbReference type="ARBA" id="ARBA00023004"/>
    </source>
</evidence>
<evidence type="ECO:0000313" key="11">
    <source>
        <dbReference type="EMBL" id="WNM18186.1"/>
    </source>
</evidence>
<dbReference type="GO" id="GO:0046872">
    <property type="term" value="F:metal ion binding"/>
    <property type="evidence" value="ECO:0007669"/>
    <property type="project" value="UniProtKB-KW"/>
</dbReference>
<dbReference type="KEGG" id="fcj:RN605_02485"/>
<dbReference type="RefSeq" id="WP_313321901.1">
    <property type="nucleotide sequence ID" value="NZ_CP134878.1"/>
</dbReference>
<organism evidence="11">
    <name type="scientific">Flavobacterium capsici</name>
    <dbReference type="NCBI Taxonomy" id="3075618"/>
    <lineage>
        <taxon>Bacteria</taxon>
        <taxon>Pseudomonadati</taxon>
        <taxon>Bacteroidota</taxon>
        <taxon>Flavobacteriia</taxon>
        <taxon>Flavobacteriales</taxon>
        <taxon>Flavobacteriaceae</taxon>
        <taxon>Flavobacterium</taxon>
    </lineage>
</organism>
<dbReference type="InterPro" id="IPR004852">
    <property type="entry name" value="Di-haem_cyt_c_peroxidsae"/>
</dbReference>
<keyword evidence="3 9" id="KW-0479">Metal-binding</keyword>
<comment type="cofactor">
    <cofactor evidence="8">
        <name>heme</name>
        <dbReference type="ChEBI" id="CHEBI:30413"/>
    </cofactor>
    <text evidence="8">Binds 2 heme groups.</text>
</comment>
<evidence type="ECO:0000313" key="12">
    <source>
        <dbReference type="EMBL" id="WNM22237.1"/>
    </source>
</evidence>
<dbReference type="Pfam" id="PF03150">
    <property type="entry name" value="CCP_MauG"/>
    <property type="match status" value="1"/>
</dbReference>
<protein>
    <submittedName>
        <fullName evidence="11">Cytochrome c peroxidase</fullName>
        <ecNumber evidence="11">1.11.1.5</ecNumber>
    </submittedName>
</protein>
<keyword evidence="2 8" id="KW-0349">Heme</keyword>
<dbReference type="Gene3D" id="1.10.760.10">
    <property type="entry name" value="Cytochrome c-like domain"/>
    <property type="match status" value="2"/>
</dbReference>
<comment type="PTM">
    <text evidence="8">Binds 2 heme groups per subunit.</text>
</comment>
<evidence type="ECO:0000256" key="1">
    <source>
        <dbReference type="ARBA" id="ARBA00004418"/>
    </source>
</evidence>
<dbReference type="GO" id="GO:0042597">
    <property type="term" value="C:periplasmic space"/>
    <property type="evidence" value="ECO:0007669"/>
    <property type="project" value="UniProtKB-SubCell"/>
</dbReference>
<reference evidence="11 13" key="1">
    <citation type="submission" date="2023-09" db="EMBL/GenBank/DDBJ databases">
        <title>Flavobacterium sp. a novel bacteria isolate from Pepper rhizosphere.</title>
        <authorList>
            <person name="Peng Y."/>
            <person name="Lee J."/>
        </authorList>
    </citation>
    <scope>NUCLEOTIDE SEQUENCE</scope>
    <source>
        <strain evidence="11">PMR2A8</strain>
        <strain evidence="12 13">PMTSA4</strain>
    </source>
</reference>
<sequence>MKLKILKYTGFLVVVFGIYSFSKSYFTPIYFEVPKNFPKPVYDFSKNPLTEEKFQLGRTLFYDPILSRDNTISCASCHLQASAFTHIDHDLSHGIDGRIGTRNSLTLQNLAWSKDFMWDGGINHLDVQPITPITSAFEMDEILPNVIQKLQNSPKYNALFIKAYGDAKVNTERLTKSLSQFLVQLVSANSKYDKVMRQEETFTPQEQNGYTLFKNNCTSCHTEPLFTTEKFETNGLPVDDYLKDAGRSKITTLPKDSLLFKVPTLRNIQFSFPYMHDGRFKTLNEVVLFYNTNPNAKALLFKKNNRAMNLSDNERVDLIAFLKTLSDKEFLFNPRYSFPKE</sequence>
<evidence type="ECO:0000256" key="3">
    <source>
        <dbReference type="ARBA" id="ARBA00022723"/>
    </source>
</evidence>
<feature type="domain" description="Cytochrome c" evidence="10">
    <location>
        <begin position="204"/>
        <end position="326"/>
    </location>
</feature>
<dbReference type="Proteomes" id="UP001304515">
    <property type="component" value="Chromosome"/>
</dbReference>
<dbReference type="EC" id="1.11.1.5" evidence="11"/>
<gene>
    <name evidence="12" type="ORF">RN605_02485</name>
    <name evidence="11" type="ORF">RN608_09185</name>
</gene>
<name>A0AA96ETY0_9FLAO</name>
<dbReference type="GO" id="GO:0020037">
    <property type="term" value="F:heme binding"/>
    <property type="evidence" value="ECO:0007669"/>
    <property type="project" value="InterPro"/>
</dbReference>
<dbReference type="PANTHER" id="PTHR30600:SF10">
    <property type="entry name" value="BLL6722 PROTEIN"/>
    <property type="match status" value="1"/>
</dbReference>
<feature type="binding site" description="covalent" evidence="8">
    <location>
        <position position="217"/>
    </location>
    <ligand>
        <name>heme c</name>
        <dbReference type="ChEBI" id="CHEBI:61717"/>
        <label>2</label>
    </ligand>
</feature>
<evidence type="ECO:0000256" key="2">
    <source>
        <dbReference type="ARBA" id="ARBA00022617"/>
    </source>
</evidence>
<dbReference type="SUPFAM" id="SSF46626">
    <property type="entry name" value="Cytochrome c"/>
    <property type="match status" value="2"/>
</dbReference>
<evidence type="ECO:0000259" key="10">
    <source>
        <dbReference type="PROSITE" id="PS51007"/>
    </source>
</evidence>
<evidence type="ECO:0000256" key="8">
    <source>
        <dbReference type="PIRSR" id="PIRSR000294-1"/>
    </source>
</evidence>
<keyword evidence="6 11" id="KW-0560">Oxidoreductase</keyword>
<dbReference type="PROSITE" id="PS51007">
    <property type="entry name" value="CYTC"/>
    <property type="match status" value="2"/>
</dbReference>
<evidence type="ECO:0000256" key="6">
    <source>
        <dbReference type="ARBA" id="ARBA00023002"/>
    </source>
</evidence>
<dbReference type="PANTHER" id="PTHR30600">
    <property type="entry name" value="CYTOCHROME C PEROXIDASE-RELATED"/>
    <property type="match status" value="1"/>
</dbReference>
<evidence type="ECO:0000256" key="5">
    <source>
        <dbReference type="ARBA" id="ARBA00022764"/>
    </source>
</evidence>
<keyword evidence="5" id="KW-0574">Periplasm</keyword>
<evidence type="ECO:0000256" key="9">
    <source>
        <dbReference type="PIRSR" id="PIRSR000294-2"/>
    </source>
</evidence>
<keyword evidence="7 9" id="KW-0408">Iron</keyword>
<dbReference type="Pfam" id="PF00034">
    <property type="entry name" value="Cytochrom_C"/>
    <property type="match status" value="1"/>
</dbReference>
<feature type="binding site" description="axial binding residue" evidence="9">
    <location>
        <position position="78"/>
    </location>
    <ligand>
        <name>heme c</name>
        <dbReference type="ChEBI" id="CHEBI:61717"/>
        <label>1</label>
    </ligand>
    <ligandPart>
        <name>Fe</name>
        <dbReference type="ChEBI" id="CHEBI:18248"/>
    </ligandPart>
</feature>
<feature type="binding site" description="covalent" evidence="8">
    <location>
        <position position="220"/>
    </location>
    <ligand>
        <name>heme c</name>
        <dbReference type="ChEBI" id="CHEBI:61717"/>
        <label>2</label>
    </ligand>
</feature>
<comment type="subcellular location">
    <subcellularLocation>
        <location evidence="1">Periplasm</location>
    </subcellularLocation>
</comment>
<keyword evidence="11" id="KW-0575">Peroxidase</keyword>
<dbReference type="EMBL" id="CP134890">
    <property type="protein sequence ID" value="WNM22237.1"/>
    <property type="molecule type" value="Genomic_DNA"/>
</dbReference>
<feature type="binding site" description="covalent" evidence="8">
    <location>
        <position position="77"/>
    </location>
    <ligand>
        <name>heme c</name>
        <dbReference type="ChEBI" id="CHEBI:61717"/>
        <label>1</label>
    </ligand>
</feature>
<evidence type="ECO:0000313" key="13">
    <source>
        <dbReference type="Proteomes" id="UP001304515"/>
    </source>
</evidence>
<keyword evidence="13" id="KW-1185">Reference proteome</keyword>
<keyword evidence="4" id="KW-0732">Signal</keyword>
<evidence type="ECO:0000256" key="4">
    <source>
        <dbReference type="ARBA" id="ARBA00022729"/>
    </source>
</evidence>
<feature type="binding site" description="covalent" evidence="8">
    <location>
        <position position="74"/>
    </location>
    <ligand>
        <name>heme c</name>
        <dbReference type="ChEBI" id="CHEBI:61717"/>
        <label>1</label>
    </ligand>
</feature>
<dbReference type="InterPro" id="IPR026259">
    <property type="entry name" value="MauG/Cytc_peroxidase"/>
</dbReference>
<accession>A0AA96ETY0</accession>
<dbReference type="GO" id="GO:0009055">
    <property type="term" value="F:electron transfer activity"/>
    <property type="evidence" value="ECO:0007669"/>
    <property type="project" value="InterPro"/>
</dbReference>
<dbReference type="AlphaFoldDB" id="A0AA96ETY0"/>
<dbReference type="PIRSF" id="PIRSF000294">
    <property type="entry name" value="Cytochrome-c_peroxidase"/>
    <property type="match status" value="1"/>
</dbReference>
<dbReference type="InterPro" id="IPR036909">
    <property type="entry name" value="Cyt_c-like_dom_sf"/>
</dbReference>
<dbReference type="GO" id="GO:0004130">
    <property type="term" value="F:cytochrome-c peroxidase activity"/>
    <property type="evidence" value="ECO:0007669"/>
    <property type="project" value="UniProtKB-EC"/>
</dbReference>
<feature type="binding site" description="axial binding residue" evidence="9">
    <location>
        <position position="221"/>
    </location>
    <ligand>
        <name>heme c</name>
        <dbReference type="ChEBI" id="CHEBI:61717"/>
        <label>2</label>
    </ligand>
    <ligandPart>
        <name>Fe</name>
        <dbReference type="ChEBI" id="CHEBI:18248"/>
    </ligandPart>
</feature>
<dbReference type="EMBL" id="CP134878">
    <property type="protein sequence ID" value="WNM18186.1"/>
    <property type="molecule type" value="Genomic_DNA"/>
</dbReference>
<feature type="domain" description="Cytochrome c" evidence="10">
    <location>
        <begin position="52"/>
        <end position="190"/>
    </location>
</feature>
<dbReference type="InterPro" id="IPR051395">
    <property type="entry name" value="Cytochrome_c_Peroxidase/MauG"/>
</dbReference>
<dbReference type="InterPro" id="IPR009056">
    <property type="entry name" value="Cyt_c-like_dom"/>
</dbReference>